<evidence type="ECO:0000313" key="3">
    <source>
        <dbReference type="EMBL" id="QQM67268.1"/>
    </source>
</evidence>
<dbReference type="Pfam" id="PF03881">
    <property type="entry name" value="Fructosamin_kin"/>
    <property type="match status" value="1"/>
</dbReference>
<evidence type="ECO:0000256" key="1">
    <source>
        <dbReference type="PIRNR" id="PIRNR006221"/>
    </source>
</evidence>
<keyword evidence="1" id="KW-0808">Transferase</keyword>
<comment type="similarity">
    <text evidence="1">Belongs to the fructosamine kinase family.</text>
</comment>
<dbReference type="AlphaFoldDB" id="A0A7T7M9F8"/>
<dbReference type="SUPFAM" id="SSF56112">
    <property type="entry name" value="Protein kinase-like (PK-like)"/>
    <property type="match status" value="1"/>
</dbReference>
<name>A0A7T7M9F8_9ACTO</name>
<dbReference type="PANTHER" id="PTHR12149">
    <property type="entry name" value="FRUCTOSAMINE 3 KINASE-RELATED PROTEIN"/>
    <property type="match status" value="1"/>
</dbReference>
<reference evidence="3 4" key="1">
    <citation type="submission" date="2020-12" db="EMBL/GenBank/DDBJ databases">
        <authorList>
            <person name="Zhou J."/>
        </authorList>
    </citation>
    <scope>NUCLEOTIDE SEQUENCE [LARGE SCALE GENOMIC DNA]</scope>
    <source>
        <strain evidence="3 4">CCUG 61299</strain>
    </source>
</reference>
<dbReference type="Gene3D" id="3.90.1200.10">
    <property type="match status" value="1"/>
</dbReference>
<dbReference type="InterPro" id="IPR011009">
    <property type="entry name" value="Kinase-like_dom_sf"/>
</dbReference>
<organism evidence="3 4">
    <name type="scientific">Actinomyces weissii</name>
    <dbReference type="NCBI Taxonomy" id="675090"/>
    <lineage>
        <taxon>Bacteria</taxon>
        <taxon>Bacillati</taxon>
        <taxon>Actinomycetota</taxon>
        <taxon>Actinomycetes</taxon>
        <taxon>Actinomycetales</taxon>
        <taxon>Actinomycetaceae</taxon>
        <taxon>Actinomyces</taxon>
    </lineage>
</organism>
<evidence type="ECO:0000313" key="4">
    <source>
        <dbReference type="Proteomes" id="UP000595895"/>
    </source>
</evidence>
<dbReference type="EMBL" id="CP066802">
    <property type="protein sequence ID" value="QQM67268.1"/>
    <property type="molecule type" value="Genomic_DNA"/>
</dbReference>
<keyword evidence="1 3" id="KW-0418">Kinase</keyword>
<proteinExistence type="inferred from homology"/>
<feature type="region of interest" description="Disordered" evidence="2">
    <location>
        <begin position="225"/>
        <end position="244"/>
    </location>
</feature>
<feature type="region of interest" description="Disordered" evidence="2">
    <location>
        <begin position="106"/>
        <end position="136"/>
    </location>
</feature>
<dbReference type="GO" id="GO:0016301">
    <property type="term" value="F:kinase activity"/>
    <property type="evidence" value="ECO:0007669"/>
    <property type="project" value="UniProtKB-UniRule"/>
</dbReference>
<dbReference type="Gene3D" id="1.20.1270.240">
    <property type="match status" value="1"/>
</dbReference>
<dbReference type="InterPro" id="IPR016477">
    <property type="entry name" value="Fructo-/Ketosamine-3-kinase"/>
</dbReference>
<dbReference type="PIRSF" id="PIRSF006221">
    <property type="entry name" value="Ketosamine-3-kinase"/>
    <property type="match status" value="1"/>
</dbReference>
<dbReference type="RefSeq" id="WP_200275694.1">
    <property type="nucleotide sequence ID" value="NZ_CP066802.1"/>
</dbReference>
<gene>
    <name evidence="3" type="ORF">JG540_09780</name>
</gene>
<sequence>MSAWDGPIFRKREELPGAARLEAQGLAWLAEPMSDGGALVVPTRTGDGWLEEPRLPQTAVTAQAAEDFGRALAVTHAAGAPAFGAAPPGWDGRTQMGRCNIRLRPHQAGQPGQVEEPEQVGQTGQAGEPGQAGQAEGRSWGEFYAADRVGCYIGPARDRGVLSPAQARLLERVCERLAAGDFSSPQPALVEQQAVGTAVARTHGDLWCGNVLWVPATAVSAWAPARAGQGPGPGQAAPSPPEPVTGGRHGVVGVLIDPLAHGAHAETDLAALGVFGHPHLGRIMAAYHEVSPLAEGWPERAALHQLHLVMIHVHLFGGGYALQAADIARRYV</sequence>
<dbReference type="KEGG" id="awe:JG540_09780"/>
<keyword evidence="4" id="KW-1185">Reference proteome</keyword>
<accession>A0A7T7M9F8</accession>
<feature type="compositionally biased region" description="Low complexity" evidence="2">
    <location>
        <begin position="121"/>
        <end position="136"/>
    </location>
</feature>
<dbReference type="PANTHER" id="PTHR12149:SF8">
    <property type="entry name" value="PROTEIN-RIBULOSAMINE 3-KINASE"/>
    <property type="match status" value="1"/>
</dbReference>
<protein>
    <submittedName>
        <fullName evidence="3">Fructosamine kinase family protein</fullName>
    </submittedName>
</protein>
<evidence type="ECO:0000256" key="2">
    <source>
        <dbReference type="SAM" id="MobiDB-lite"/>
    </source>
</evidence>
<dbReference type="Proteomes" id="UP000595895">
    <property type="component" value="Chromosome"/>
</dbReference>